<organism evidence="1 2">
    <name type="scientific">Pseudobacter ginsenosidimutans</name>
    <dbReference type="NCBI Taxonomy" id="661488"/>
    <lineage>
        <taxon>Bacteria</taxon>
        <taxon>Pseudomonadati</taxon>
        <taxon>Bacteroidota</taxon>
        <taxon>Chitinophagia</taxon>
        <taxon>Chitinophagales</taxon>
        <taxon>Chitinophagaceae</taxon>
        <taxon>Pseudobacter</taxon>
    </lineage>
</organism>
<reference evidence="1 2" key="1">
    <citation type="submission" date="2019-02" db="EMBL/GenBank/DDBJ databases">
        <title>Genomic Encyclopedia of Type Strains, Phase IV (KMG-IV): sequencing the most valuable type-strain genomes for metagenomic binning, comparative biology and taxonomic classification.</title>
        <authorList>
            <person name="Goeker M."/>
        </authorList>
    </citation>
    <scope>NUCLEOTIDE SEQUENCE [LARGE SCALE GENOMIC DNA]</scope>
    <source>
        <strain evidence="1 2">DSM 18116</strain>
    </source>
</reference>
<dbReference type="OrthoDB" id="1256452at2"/>
<evidence type="ECO:0000313" key="2">
    <source>
        <dbReference type="Proteomes" id="UP000293874"/>
    </source>
</evidence>
<dbReference type="RefSeq" id="WP_130540225.1">
    <property type="nucleotide sequence ID" value="NZ_CP042431.1"/>
</dbReference>
<name>A0A4Q7N4G8_9BACT</name>
<dbReference type="Proteomes" id="UP000293874">
    <property type="component" value="Unassembled WGS sequence"/>
</dbReference>
<gene>
    <name evidence="1" type="ORF">EV199_1767</name>
</gene>
<proteinExistence type="predicted"/>
<evidence type="ECO:0000313" key="1">
    <source>
        <dbReference type="EMBL" id="RZS75891.1"/>
    </source>
</evidence>
<protein>
    <submittedName>
        <fullName evidence="1">Uncharacterized protein</fullName>
    </submittedName>
</protein>
<comment type="caution">
    <text evidence="1">The sequence shown here is derived from an EMBL/GenBank/DDBJ whole genome shotgun (WGS) entry which is preliminary data.</text>
</comment>
<dbReference type="AlphaFoldDB" id="A0A4Q7N4G8"/>
<dbReference type="EMBL" id="SGXA01000001">
    <property type="protein sequence ID" value="RZS75891.1"/>
    <property type="molecule type" value="Genomic_DNA"/>
</dbReference>
<keyword evidence="2" id="KW-1185">Reference proteome</keyword>
<sequence>MESNTFTRSIIPHFFTHDDYDSVMDAVADRIITSHLTHYTSTLIGDELFDEEALEQALHKAMETCSAAGMPLSNHFRMIFISSGGNLRRDWLVSDLGFHLVILNLEVSSPLAAKLKIQILTRTVH</sequence>
<accession>A0A4Q7N4G8</accession>